<name>A0ABQ6YM25_9NOCA</name>
<organism evidence="1 2">
    <name type="scientific">Nocardia caishijiensis</name>
    <dbReference type="NCBI Taxonomy" id="184756"/>
    <lineage>
        <taxon>Bacteria</taxon>
        <taxon>Bacillati</taxon>
        <taxon>Actinomycetota</taxon>
        <taxon>Actinomycetes</taxon>
        <taxon>Mycobacteriales</taxon>
        <taxon>Nocardiaceae</taxon>
        <taxon>Nocardia</taxon>
    </lineage>
</organism>
<protein>
    <recommendedName>
        <fullName evidence="3">MftR C-terminal domain-containing protein</fullName>
    </recommendedName>
</protein>
<reference evidence="1 2" key="1">
    <citation type="submission" date="2019-07" db="EMBL/GenBank/DDBJ databases">
        <title>Genomic Encyclopedia of Type Strains, Phase IV (KMG-IV): sequencing the most valuable type-strain genomes for metagenomic binning, comparative biology and taxonomic classification.</title>
        <authorList>
            <person name="Goeker M."/>
        </authorList>
    </citation>
    <scope>NUCLEOTIDE SEQUENCE [LARGE SCALE GENOMIC DNA]</scope>
    <source>
        <strain evidence="1 2">DSM 44831</strain>
    </source>
</reference>
<dbReference type="Proteomes" id="UP000798951">
    <property type="component" value="Unassembled WGS sequence"/>
</dbReference>
<comment type="caution">
    <text evidence="1">The sequence shown here is derived from an EMBL/GenBank/DDBJ whole genome shotgun (WGS) entry which is preliminary data.</text>
</comment>
<evidence type="ECO:0000313" key="2">
    <source>
        <dbReference type="Proteomes" id="UP000798951"/>
    </source>
</evidence>
<gene>
    <name evidence="1" type="ORF">FNL39_104261</name>
</gene>
<accession>A0ABQ6YM25</accession>
<dbReference type="EMBL" id="VMSD01000004">
    <property type="protein sequence ID" value="KAF0846839.1"/>
    <property type="molecule type" value="Genomic_DNA"/>
</dbReference>
<evidence type="ECO:0008006" key="3">
    <source>
        <dbReference type="Google" id="ProtNLM"/>
    </source>
</evidence>
<proteinExistence type="predicted"/>
<sequence length="155" mass="16411">MWPSAWPSAARAIATTLAASVTAARIRDESAFHEHTAELADLPTEQVTIVASAVIRELLEAAHPDGLAADDIRAVLTDVLRGAIPWLPTLDPTTVATALTGALGIDEHPDQPRTDPHPAAVLLIGHLADTTRIPIEDSIVRAISEVARAETVEMP</sequence>
<keyword evidence="2" id="KW-1185">Reference proteome</keyword>
<dbReference type="RefSeq" id="WP_067983254.1">
    <property type="nucleotide sequence ID" value="NZ_VMSD01000004.1"/>
</dbReference>
<evidence type="ECO:0000313" key="1">
    <source>
        <dbReference type="EMBL" id="KAF0846839.1"/>
    </source>
</evidence>